<dbReference type="SMART" id="SM00249">
    <property type="entry name" value="PHD"/>
    <property type="match status" value="1"/>
</dbReference>
<keyword evidence="8" id="KW-0862">Zinc</keyword>
<dbReference type="EC" id="2.1.1.37" evidence="2"/>
<feature type="domain" description="PHD-type" evidence="12">
    <location>
        <begin position="208"/>
        <end position="345"/>
    </location>
</feature>
<evidence type="ECO:0000256" key="7">
    <source>
        <dbReference type="ARBA" id="ARBA00022771"/>
    </source>
</evidence>
<dbReference type="InterPro" id="IPR001965">
    <property type="entry name" value="Znf_PHD"/>
</dbReference>
<dbReference type="InterPro" id="IPR001525">
    <property type="entry name" value="C5_MeTfrase"/>
</dbReference>
<dbReference type="GO" id="GO:0010468">
    <property type="term" value="P:regulation of gene expression"/>
    <property type="evidence" value="ECO:0007669"/>
    <property type="project" value="UniProtKB-ARBA"/>
</dbReference>
<evidence type="ECO:0000259" key="12">
    <source>
        <dbReference type="PROSITE" id="PS51533"/>
    </source>
</evidence>
<evidence type="ECO:0000256" key="8">
    <source>
        <dbReference type="ARBA" id="ARBA00022833"/>
    </source>
</evidence>
<dbReference type="Gene3D" id="3.40.50.150">
    <property type="entry name" value="Vaccinia Virus protein VP39"/>
    <property type="match status" value="2"/>
</dbReference>
<dbReference type="InterPro" id="IPR029063">
    <property type="entry name" value="SAM-dependent_MTases_sf"/>
</dbReference>
<evidence type="ECO:0000256" key="4">
    <source>
        <dbReference type="ARBA" id="ARBA00022679"/>
    </source>
</evidence>
<evidence type="ECO:0000256" key="11">
    <source>
        <dbReference type="SAM" id="MobiDB-lite"/>
    </source>
</evidence>
<dbReference type="GO" id="GO:0032259">
    <property type="term" value="P:methylation"/>
    <property type="evidence" value="ECO:0007669"/>
    <property type="project" value="UniProtKB-KW"/>
</dbReference>
<evidence type="ECO:0000313" key="14">
    <source>
        <dbReference type="Proteomes" id="UP000593567"/>
    </source>
</evidence>
<dbReference type="PROSITE" id="PS51533">
    <property type="entry name" value="ADD"/>
    <property type="match status" value="1"/>
</dbReference>
<evidence type="ECO:0000256" key="2">
    <source>
        <dbReference type="ARBA" id="ARBA00011975"/>
    </source>
</evidence>
<dbReference type="PANTHER" id="PTHR23068:SF25">
    <property type="entry name" value="DNA (CYTOSINE-5)-METHYLTRANSFERASE DRM2"/>
    <property type="match status" value="1"/>
</dbReference>
<dbReference type="AlphaFoldDB" id="A0A7J7JQ78"/>
<dbReference type="InterPro" id="IPR040552">
    <property type="entry name" value="DNMT3_ADD_GATA1-like"/>
</dbReference>
<dbReference type="OrthoDB" id="641149at2759"/>
<keyword evidence="14" id="KW-1185">Reference proteome</keyword>
<keyword evidence="5 10" id="KW-0949">S-adenosyl-L-methionine</keyword>
<dbReference type="PROSITE" id="PS51679">
    <property type="entry name" value="SAM_MT_C5"/>
    <property type="match status" value="1"/>
</dbReference>
<keyword evidence="7" id="KW-0863">Zinc-finger</keyword>
<dbReference type="SUPFAM" id="SSF53335">
    <property type="entry name" value="S-adenosyl-L-methionine-dependent methyltransferases"/>
    <property type="match status" value="1"/>
</dbReference>
<evidence type="ECO:0000256" key="6">
    <source>
        <dbReference type="ARBA" id="ARBA00022723"/>
    </source>
</evidence>
<dbReference type="InterPro" id="IPR050390">
    <property type="entry name" value="C5-Methyltransferase"/>
</dbReference>
<dbReference type="GO" id="GO:0003886">
    <property type="term" value="F:DNA (cytosine-5-)-methyltransferase activity"/>
    <property type="evidence" value="ECO:0007669"/>
    <property type="project" value="UniProtKB-EC"/>
</dbReference>
<dbReference type="Proteomes" id="UP000593567">
    <property type="component" value="Unassembled WGS sequence"/>
</dbReference>
<dbReference type="PANTHER" id="PTHR23068">
    <property type="entry name" value="DNA CYTOSINE-5- -METHYLTRANSFERASE 3-RELATED"/>
    <property type="match status" value="1"/>
</dbReference>
<keyword evidence="3 10" id="KW-0489">Methyltransferase</keyword>
<evidence type="ECO:0000313" key="13">
    <source>
        <dbReference type="EMBL" id="KAF6027831.1"/>
    </source>
</evidence>
<dbReference type="Pfam" id="PF17980">
    <property type="entry name" value="ADD_DNMT3"/>
    <property type="match status" value="1"/>
</dbReference>
<organism evidence="13 14">
    <name type="scientific">Bugula neritina</name>
    <name type="common">Brown bryozoan</name>
    <name type="synonym">Sertularia neritina</name>
    <dbReference type="NCBI Taxonomy" id="10212"/>
    <lineage>
        <taxon>Eukaryota</taxon>
        <taxon>Metazoa</taxon>
        <taxon>Spiralia</taxon>
        <taxon>Lophotrochozoa</taxon>
        <taxon>Bryozoa</taxon>
        <taxon>Gymnolaemata</taxon>
        <taxon>Cheilostomatida</taxon>
        <taxon>Flustrina</taxon>
        <taxon>Buguloidea</taxon>
        <taxon>Bugulidae</taxon>
        <taxon>Bugula</taxon>
    </lineage>
</organism>
<evidence type="ECO:0000256" key="10">
    <source>
        <dbReference type="PROSITE-ProRule" id="PRU01016"/>
    </source>
</evidence>
<dbReference type="Pfam" id="PF21255">
    <property type="entry name" value="DNMT3_ADD_GATA1-like"/>
    <property type="match status" value="1"/>
</dbReference>
<feature type="active site" evidence="10">
    <location>
        <position position="433"/>
    </location>
</feature>
<dbReference type="SUPFAM" id="SSF57903">
    <property type="entry name" value="FYVE/PHD zinc finger"/>
    <property type="match status" value="1"/>
</dbReference>
<dbReference type="InterPro" id="IPR013083">
    <property type="entry name" value="Znf_RING/FYVE/PHD"/>
</dbReference>
<keyword evidence="4 10" id="KW-0808">Transferase</keyword>
<dbReference type="Gene3D" id="2.30.30.140">
    <property type="match status" value="1"/>
</dbReference>
<dbReference type="Gene3D" id="3.30.40.10">
    <property type="entry name" value="Zinc/RING finger domain, C3HC4 (zinc finger)"/>
    <property type="match status" value="1"/>
</dbReference>
<comment type="caution">
    <text evidence="13">The sequence shown here is derived from an EMBL/GenBank/DDBJ whole genome shotgun (WGS) entry which is preliminary data.</text>
</comment>
<dbReference type="GO" id="GO:0005634">
    <property type="term" value="C:nucleus"/>
    <property type="evidence" value="ECO:0007669"/>
    <property type="project" value="UniProtKB-SubCell"/>
</dbReference>
<dbReference type="InterPro" id="IPR011011">
    <property type="entry name" value="Znf_FYVE_PHD"/>
</dbReference>
<dbReference type="InterPro" id="IPR025766">
    <property type="entry name" value="ADD"/>
</dbReference>
<protein>
    <recommendedName>
        <fullName evidence="2">DNA (cytosine-5-)-methyltransferase</fullName>
        <ecNumber evidence="2">2.1.1.37</ecNumber>
    </recommendedName>
</protein>
<sequence>MLKRRQVRKLSQKNQSWKKVGARAGLCGGKLTARCKPWPGVTIRGSDAAQVAASSENQWIFWYGEHKVSEVQLSRLQSFDSGFSKSFKLGSGNTYTKAVVEALSDCWELLAETQATKNQKLPEDIDQFLDWARQHFTDEKSILPEGRVSKFVSAKLAYIVETINNAEESTDFEEDDDDEDFQKKKQPSKSKKVVHQPKQPSRDKAAAKVRAQDLEIEDICLACGFEKTPESNIRPHPLFIGGLCDECLEVIRSTAFSYGADGCMSYCAICGGGGSLLVCDKENCGRTYCTDCLVELGSDDVVTAVEECDPWSCFLCEPATFPDLLIKRRQDSQQRLLEIFQKPSILHNVPKITEGSKLRVLSLFDGIGTAKVVLENLNLDIEAYYSVEIEDDAIQVVRRHHGDVHQLGDIRSLTEEKLAELGRIDLLVGGSPCNDLACVNPARKGLYDATGTGILFFDFYRILMTLMSIQPGHSVFWLFENVVHMNKETKATISRFLECEPVKLDAGYFSAQSRNRYFWGNIPGMYEPVAEDIKALRITLQDVLSEGREAVVPKIRTVTTRGASLLQGRNEDTHAVVMNGQSDKLWPTELEKVFGFPEHYTDVGNLAPGKRQKLLGRSWCVPVVEHLLKPLTKLFVMKPLPKIQCSCHKNNIQ</sequence>
<proteinExistence type="inferred from homology"/>
<dbReference type="CDD" id="cd11725">
    <property type="entry name" value="ADDz_Dnmt3"/>
    <property type="match status" value="1"/>
</dbReference>
<feature type="compositionally biased region" description="Acidic residues" evidence="11">
    <location>
        <begin position="169"/>
        <end position="180"/>
    </location>
</feature>
<dbReference type="SUPFAM" id="SSF63748">
    <property type="entry name" value="Tudor/PWWP/MBT"/>
    <property type="match status" value="1"/>
</dbReference>
<name>A0A7J7JQ78_BUGNE</name>
<dbReference type="Pfam" id="PF00145">
    <property type="entry name" value="DNA_methylase"/>
    <property type="match status" value="1"/>
</dbReference>
<dbReference type="GO" id="GO:0008270">
    <property type="term" value="F:zinc ion binding"/>
    <property type="evidence" value="ECO:0007669"/>
    <property type="project" value="UniProtKB-KW"/>
</dbReference>
<feature type="compositionally biased region" description="Basic residues" evidence="11">
    <location>
        <begin position="184"/>
        <end position="195"/>
    </location>
</feature>
<feature type="region of interest" description="Disordered" evidence="11">
    <location>
        <begin position="169"/>
        <end position="207"/>
    </location>
</feature>
<dbReference type="InterPro" id="IPR049554">
    <property type="entry name" value="DNMT3_ADD_PHD"/>
</dbReference>
<keyword evidence="9" id="KW-0539">Nucleus</keyword>
<gene>
    <name evidence="13" type="ORF">EB796_013863</name>
</gene>
<evidence type="ECO:0000256" key="1">
    <source>
        <dbReference type="ARBA" id="ARBA00004123"/>
    </source>
</evidence>
<dbReference type="EMBL" id="VXIV02002017">
    <property type="protein sequence ID" value="KAF6027831.1"/>
    <property type="molecule type" value="Genomic_DNA"/>
</dbReference>
<comment type="subcellular location">
    <subcellularLocation>
        <location evidence="1">Nucleus</location>
    </subcellularLocation>
</comment>
<reference evidence="13" key="1">
    <citation type="submission" date="2020-06" db="EMBL/GenBank/DDBJ databases">
        <title>Draft genome of Bugula neritina, a colonial animal packing powerful symbionts and potential medicines.</title>
        <authorList>
            <person name="Rayko M."/>
        </authorList>
    </citation>
    <scope>NUCLEOTIDE SEQUENCE [LARGE SCALE GENOMIC DNA]</scope>
    <source>
        <strain evidence="13">Kwan_BN1</strain>
    </source>
</reference>
<comment type="similarity">
    <text evidence="10">Belongs to the class I-like SAM-binding methyltransferase superfamily. C5-methyltransferase family.</text>
</comment>
<accession>A0A7J7JQ78</accession>
<keyword evidence="6" id="KW-0479">Metal-binding</keyword>
<evidence type="ECO:0000256" key="3">
    <source>
        <dbReference type="ARBA" id="ARBA00022603"/>
    </source>
</evidence>
<evidence type="ECO:0000256" key="9">
    <source>
        <dbReference type="ARBA" id="ARBA00023242"/>
    </source>
</evidence>
<evidence type="ECO:0000256" key="5">
    <source>
        <dbReference type="ARBA" id="ARBA00022691"/>
    </source>
</evidence>